<dbReference type="PROSITE" id="PS50127">
    <property type="entry name" value="UBC_2"/>
    <property type="match status" value="1"/>
</dbReference>
<reference evidence="5" key="3">
    <citation type="submission" date="2015-04" db="UniProtKB">
        <authorList>
            <consortium name="EnsemblPlants"/>
        </authorList>
    </citation>
    <scope>IDENTIFICATION</scope>
</reference>
<dbReference type="Pfam" id="PF23044">
    <property type="entry name" value="SH3-C_UBE2O"/>
    <property type="match status" value="1"/>
</dbReference>
<feature type="region of interest" description="Disordered" evidence="3">
    <location>
        <begin position="675"/>
        <end position="724"/>
    </location>
</feature>
<dbReference type="Gene3D" id="3.10.110.10">
    <property type="entry name" value="Ubiquitin Conjugating Enzyme"/>
    <property type="match status" value="1"/>
</dbReference>
<protein>
    <recommendedName>
        <fullName evidence="4">UBC core domain-containing protein</fullName>
    </recommendedName>
</protein>
<evidence type="ECO:0000259" key="4">
    <source>
        <dbReference type="PROSITE" id="PS50127"/>
    </source>
</evidence>
<feature type="compositionally biased region" description="Polar residues" evidence="3">
    <location>
        <begin position="301"/>
        <end position="310"/>
    </location>
</feature>
<dbReference type="STRING" id="77586.A0A0D9WCY7"/>
<sequence length="1038" mass="110308">MADVDNHHRRLHRLDLVRFDSVDGESKHGELGLVVSYTEPKAKVIMCIDGVVVDKSGVTLAVVDRSSLHPGMHVTSASDPTGQIGVVTAVSSSVDLVNDRPSGDYSDIAATSSKRRGVSPATLKRVTGFSLGDYVVNRQRWLGRVVEVCVAVDVAFDDGAVCRVTGATPLARVVDVDVARGCRREVNCKFYPGQRVTGHHMLNELSFAFKEAKWLRGYWKQSREQGTVVKVNVTAVIVVWIASAELGTGKDLVNASAPPAQQNPEDLTIFCSDNECPWALGDRCFLPESQRSQRIPRRQSTDVPTDTSLPLSPPAMTATEKENDNDRKVSAAAVAAPEKGQKPYRNKLRKFFYKRDRRGTRWGARMPAMEKTAVVAGTATTADVMWQDGTLTRGVASVGLVPFDILNAHEFFPGQHVVVGLDDDDATPAAARARRVGVVRTVDPKDQTVRVSWLDAGGEEECVASAYDLRRCTEHDVFYGDVVIRKLPATAAAAEEGGGFDMSWVGRVVDVRDGHVQVRWGDSEASTALHHEVIGVEMVVYWQLEYEVGPWLNDRPAAANNNNNAANNNVAAVAGNAGGAAGNNNVANVAAAAGNAGGAAGGNNVANVAAAAGNNNVANVVAAAGNARSAGANAPAQPPPPPPPATLTGRVGAAMQSMIDVASQLLAQGKSYLVGESSSSSSTSSSAAEIAVNDAESPPAAAPAAEEEASAPSAPAAGGDDGNGVAAEAVADVAVASSEVAGGDDAGDYFDRKGKKKIAGAGEDDSLGFAHFDVVQCPADHHYLDSKIEGTAHGNKWVKRVQKEWRILGDDNLPGTIYVRAYEDRMDLLRAAMVGADGTPYQDNLFLFDIHLPQSYPSTPPQVYYHSFGHRVNPNLYPSGTVCLSLLGTFDAGDETERWLPDKSTLLQVLVSIQGLILTVDPYYNEAGYDTYVGTAEGRRNAVSYAENAFLLTLRSTLCLLRRPPCGFEEIVVGHFRRRGRQVLAACEACRVRGVGVAGDGDERVGCSAGFRIALGNVVPLLVDAFTAIGPEGIDQFT</sequence>
<feature type="compositionally biased region" description="Pro residues" evidence="3">
    <location>
        <begin position="636"/>
        <end position="645"/>
    </location>
</feature>
<name>A0A0D9WCY7_9ORYZ</name>
<dbReference type="AlphaFoldDB" id="A0A0D9WCY7"/>
<accession>A0A0D9WCY7</accession>
<organism evidence="5 6">
    <name type="scientific">Leersia perrieri</name>
    <dbReference type="NCBI Taxonomy" id="77586"/>
    <lineage>
        <taxon>Eukaryota</taxon>
        <taxon>Viridiplantae</taxon>
        <taxon>Streptophyta</taxon>
        <taxon>Embryophyta</taxon>
        <taxon>Tracheophyta</taxon>
        <taxon>Spermatophyta</taxon>
        <taxon>Magnoliopsida</taxon>
        <taxon>Liliopsida</taxon>
        <taxon>Poales</taxon>
        <taxon>Poaceae</taxon>
        <taxon>BOP clade</taxon>
        <taxon>Oryzoideae</taxon>
        <taxon>Oryzeae</taxon>
        <taxon>Oryzinae</taxon>
        <taxon>Leersia</taxon>
    </lineage>
</organism>
<dbReference type="InterPro" id="IPR000608">
    <property type="entry name" value="UBC"/>
</dbReference>
<feature type="domain" description="UBC core" evidence="4">
    <location>
        <begin position="796"/>
        <end position="958"/>
    </location>
</feature>
<evidence type="ECO:0000313" key="5">
    <source>
        <dbReference type="EnsemblPlants" id="LPERR05G03390.1"/>
    </source>
</evidence>
<feature type="region of interest" description="Disordered" evidence="3">
    <location>
        <begin position="630"/>
        <end position="649"/>
    </location>
</feature>
<dbReference type="GO" id="GO:0061631">
    <property type="term" value="F:ubiquitin conjugating enzyme activity"/>
    <property type="evidence" value="ECO:0007669"/>
    <property type="project" value="TreeGrafter"/>
</dbReference>
<feature type="compositionally biased region" description="Basic and acidic residues" evidence="3">
    <location>
        <begin position="319"/>
        <end position="328"/>
    </location>
</feature>
<dbReference type="InterPro" id="IPR057735">
    <property type="entry name" value="UBE2O-like_tSH3-B"/>
</dbReference>
<keyword evidence="6" id="KW-1185">Reference proteome</keyword>
<dbReference type="CDD" id="cd23837">
    <property type="entry name" value="UBCc_UBE2O"/>
    <property type="match status" value="1"/>
</dbReference>
<dbReference type="Gramene" id="LPERR05G03390.1">
    <property type="protein sequence ID" value="LPERR05G03390.1"/>
    <property type="gene ID" value="LPERR05G03390"/>
</dbReference>
<feature type="compositionally biased region" description="Low complexity" evidence="3">
    <location>
        <begin position="694"/>
        <end position="724"/>
    </location>
</feature>
<dbReference type="Pfam" id="PF23046">
    <property type="entry name" value="tSH3-B_UBE2O"/>
    <property type="match status" value="1"/>
</dbReference>
<keyword evidence="1" id="KW-0808">Transferase</keyword>
<dbReference type="HOGENOM" id="CLU_002088_0_0_1"/>
<keyword evidence="2" id="KW-0833">Ubl conjugation pathway</keyword>
<dbReference type="PANTHER" id="PTHR46116:SF32">
    <property type="entry name" value="OS05G0153132 PROTEIN"/>
    <property type="match status" value="1"/>
</dbReference>
<evidence type="ECO:0000256" key="3">
    <source>
        <dbReference type="SAM" id="MobiDB-lite"/>
    </source>
</evidence>
<evidence type="ECO:0000256" key="1">
    <source>
        <dbReference type="ARBA" id="ARBA00022679"/>
    </source>
</evidence>
<feature type="region of interest" description="Disordered" evidence="3">
    <location>
        <begin position="290"/>
        <end position="328"/>
    </location>
</feature>
<evidence type="ECO:0000313" key="6">
    <source>
        <dbReference type="Proteomes" id="UP000032180"/>
    </source>
</evidence>
<dbReference type="EnsemblPlants" id="LPERR05G03390.1">
    <property type="protein sequence ID" value="LPERR05G03390.1"/>
    <property type="gene ID" value="LPERR05G03390"/>
</dbReference>
<dbReference type="Pfam" id="PF23043">
    <property type="entry name" value="SH3-B_UBE2O"/>
    <property type="match status" value="1"/>
</dbReference>
<dbReference type="eggNOG" id="KOG0895">
    <property type="taxonomic scope" value="Eukaryota"/>
</dbReference>
<proteinExistence type="predicted"/>
<dbReference type="PANTHER" id="PTHR46116">
    <property type="entry name" value="(E3-INDEPENDENT) E2 UBIQUITIN-CONJUGATING ENZYME"/>
    <property type="match status" value="1"/>
</dbReference>
<dbReference type="Pfam" id="PF00179">
    <property type="entry name" value="UQ_con"/>
    <property type="match status" value="1"/>
</dbReference>
<evidence type="ECO:0000256" key="2">
    <source>
        <dbReference type="ARBA" id="ARBA00022786"/>
    </source>
</evidence>
<dbReference type="SMART" id="SM00212">
    <property type="entry name" value="UBCc"/>
    <property type="match status" value="1"/>
</dbReference>
<dbReference type="SUPFAM" id="SSF54495">
    <property type="entry name" value="UBC-like"/>
    <property type="match status" value="1"/>
</dbReference>
<dbReference type="Proteomes" id="UP000032180">
    <property type="component" value="Chromosome 5"/>
</dbReference>
<dbReference type="InterPro" id="IPR057734">
    <property type="entry name" value="UBE2O-like_SH3-C"/>
</dbReference>
<feature type="compositionally biased region" description="Low complexity" evidence="3">
    <location>
        <begin position="677"/>
        <end position="686"/>
    </location>
</feature>
<reference evidence="6" key="2">
    <citation type="submission" date="2013-12" db="EMBL/GenBank/DDBJ databases">
        <authorList>
            <person name="Yu Y."/>
            <person name="Lee S."/>
            <person name="de Baynast K."/>
            <person name="Wissotski M."/>
            <person name="Liu L."/>
            <person name="Talag J."/>
            <person name="Goicoechea J."/>
            <person name="Angelova A."/>
            <person name="Jetty R."/>
            <person name="Kudrna D."/>
            <person name="Golser W."/>
            <person name="Rivera L."/>
            <person name="Zhang J."/>
            <person name="Wing R."/>
        </authorList>
    </citation>
    <scope>NUCLEOTIDE SEQUENCE</scope>
</reference>
<dbReference type="InterPro" id="IPR057733">
    <property type="entry name" value="UBE2O-like_SH3-B"/>
</dbReference>
<reference evidence="5 6" key="1">
    <citation type="submission" date="2012-08" db="EMBL/GenBank/DDBJ databases">
        <title>Oryza genome evolution.</title>
        <authorList>
            <person name="Wing R.A."/>
        </authorList>
    </citation>
    <scope>NUCLEOTIDE SEQUENCE</scope>
</reference>
<dbReference type="InterPro" id="IPR016135">
    <property type="entry name" value="UBQ-conjugating_enzyme/RWD"/>
</dbReference>